<dbReference type="GO" id="GO:0003677">
    <property type="term" value="F:DNA binding"/>
    <property type="evidence" value="ECO:0007669"/>
    <property type="project" value="UniProtKB-KW"/>
</dbReference>
<evidence type="ECO:0000259" key="6">
    <source>
        <dbReference type="PROSITE" id="PS50043"/>
    </source>
</evidence>
<dbReference type="InterPro" id="IPR039420">
    <property type="entry name" value="WalR-like"/>
</dbReference>
<dbReference type="PANTHER" id="PTHR43214">
    <property type="entry name" value="TWO-COMPONENT RESPONSE REGULATOR"/>
    <property type="match status" value="1"/>
</dbReference>
<feature type="domain" description="Response regulatory" evidence="7">
    <location>
        <begin position="3"/>
        <end position="121"/>
    </location>
</feature>
<dbReference type="SUPFAM" id="SSF46894">
    <property type="entry name" value="C-terminal effector domain of the bipartite response regulators"/>
    <property type="match status" value="1"/>
</dbReference>
<dbReference type="SMART" id="SM00448">
    <property type="entry name" value="REC"/>
    <property type="match status" value="1"/>
</dbReference>
<evidence type="ECO:0000259" key="7">
    <source>
        <dbReference type="PROSITE" id="PS50110"/>
    </source>
</evidence>
<accession>A0A919GH15</accession>
<dbReference type="InterPro" id="IPR000792">
    <property type="entry name" value="Tscrpt_reg_LuxR_C"/>
</dbReference>
<dbReference type="GO" id="GO:0000160">
    <property type="term" value="P:phosphorelay signal transduction system"/>
    <property type="evidence" value="ECO:0007669"/>
    <property type="project" value="InterPro"/>
</dbReference>
<evidence type="ECO:0000256" key="1">
    <source>
        <dbReference type="ARBA" id="ARBA00022553"/>
    </source>
</evidence>
<keyword evidence="4" id="KW-0804">Transcription</keyword>
<keyword evidence="2" id="KW-0805">Transcription regulation</keyword>
<reference evidence="8" key="2">
    <citation type="submission" date="2020-09" db="EMBL/GenBank/DDBJ databases">
        <authorList>
            <person name="Sun Q."/>
            <person name="Ohkuma M."/>
        </authorList>
    </citation>
    <scope>NUCLEOTIDE SEQUENCE</scope>
    <source>
        <strain evidence="8">JCM 4646</strain>
    </source>
</reference>
<dbReference type="Proteomes" id="UP000617734">
    <property type="component" value="Unassembled WGS sequence"/>
</dbReference>
<keyword evidence="9" id="KW-1185">Reference proteome</keyword>
<organism evidence="8 9">
    <name type="scientific">Kitasatospora indigofera</name>
    <dbReference type="NCBI Taxonomy" id="67307"/>
    <lineage>
        <taxon>Bacteria</taxon>
        <taxon>Bacillati</taxon>
        <taxon>Actinomycetota</taxon>
        <taxon>Actinomycetes</taxon>
        <taxon>Kitasatosporales</taxon>
        <taxon>Streptomycetaceae</taxon>
        <taxon>Kitasatospora</taxon>
    </lineage>
</organism>
<dbReference type="PRINTS" id="PR00038">
    <property type="entry name" value="HTHLUXR"/>
</dbReference>
<evidence type="ECO:0000313" key="8">
    <source>
        <dbReference type="EMBL" id="GHH83820.1"/>
    </source>
</evidence>
<evidence type="ECO:0000256" key="3">
    <source>
        <dbReference type="ARBA" id="ARBA00023125"/>
    </source>
</evidence>
<feature type="modified residue" description="4-aspartylphosphate" evidence="5">
    <location>
        <position position="54"/>
    </location>
</feature>
<dbReference type="InterPro" id="IPR058245">
    <property type="entry name" value="NreC/VraR/RcsB-like_REC"/>
</dbReference>
<dbReference type="PROSITE" id="PS50110">
    <property type="entry name" value="RESPONSE_REGULATORY"/>
    <property type="match status" value="1"/>
</dbReference>
<evidence type="ECO:0000256" key="2">
    <source>
        <dbReference type="ARBA" id="ARBA00023015"/>
    </source>
</evidence>
<gene>
    <name evidence="8" type="ORF">GCM10018781_71830</name>
</gene>
<dbReference type="GO" id="GO:0006355">
    <property type="term" value="P:regulation of DNA-templated transcription"/>
    <property type="evidence" value="ECO:0007669"/>
    <property type="project" value="InterPro"/>
</dbReference>
<dbReference type="Pfam" id="PF00072">
    <property type="entry name" value="Response_reg"/>
    <property type="match status" value="1"/>
</dbReference>
<reference evidence="8" key="1">
    <citation type="journal article" date="2014" name="Int. J. Syst. Evol. Microbiol.">
        <title>Complete genome sequence of Corynebacterium casei LMG S-19264T (=DSM 44701T), isolated from a smear-ripened cheese.</title>
        <authorList>
            <consortium name="US DOE Joint Genome Institute (JGI-PGF)"/>
            <person name="Walter F."/>
            <person name="Albersmeier A."/>
            <person name="Kalinowski J."/>
            <person name="Ruckert C."/>
        </authorList>
    </citation>
    <scope>NUCLEOTIDE SEQUENCE</scope>
    <source>
        <strain evidence="8">JCM 4646</strain>
    </source>
</reference>
<dbReference type="PANTHER" id="PTHR43214:SF24">
    <property type="entry name" value="TRANSCRIPTIONAL REGULATORY PROTEIN NARL-RELATED"/>
    <property type="match status" value="1"/>
</dbReference>
<dbReference type="Gene3D" id="3.40.50.2300">
    <property type="match status" value="1"/>
</dbReference>
<dbReference type="AlphaFoldDB" id="A0A919GH15"/>
<dbReference type="GeneID" id="95357433"/>
<dbReference type="InterPro" id="IPR011006">
    <property type="entry name" value="CheY-like_superfamily"/>
</dbReference>
<comment type="caution">
    <text evidence="8">The sequence shown here is derived from an EMBL/GenBank/DDBJ whole genome shotgun (WGS) entry which is preliminary data.</text>
</comment>
<evidence type="ECO:0000256" key="5">
    <source>
        <dbReference type="PROSITE-ProRule" id="PRU00169"/>
    </source>
</evidence>
<dbReference type="Pfam" id="PF00196">
    <property type="entry name" value="GerE"/>
    <property type="match status" value="1"/>
</dbReference>
<dbReference type="EMBL" id="BNBO01000068">
    <property type="protein sequence ID" value="GHH83820.1"/>
    <property type="molecule type" value="Genomic_DNA"/>
</dbReference>
<dbReference type="SMART" id="SM00421">
    <property type="entry name" value="HTH_LUXR"/>
    <property type="match status" value="1"/>
</dbReference>
<evidence type="ECO:0000256" key="4">
    <source>
        <dbReference type="ARBA" id="ARBA00023163"/>
    </source>
</evidence>
<keyword evidence="3 8" id="KW-0238">DNA-binding</keyword>
<evidence type="ECO:0000313" key="9">
    <source>
        <dbReference type="Proteomes" id="UP000617734"/>
    </source>
</evidence>
<dbReference type="CDD" id="cd17535">
    <property type="entry name" value="REC_NarL-like"/>
    <property type="match status" value="1"/>
</dbReference>
<name>A0A919GH15_9ACTN</name>
<protein>
    <submittedName>
        <fullName evidence="8">DNA-binding response regulator</fullName>
    </submittedName>
</protein>
<dbReference type="CDD" id="cd06170">
    <property type="entry name" value="LuxR_C_like"/>
    <property type="match status" value="1"/>
</dbReference>
<dbReference type="RefSeq" id="WP_190215103.1">
    <property type="nucleotide sequence ID" value="NZ_BNBO01000068.1"/>
</dbReference>
<sequence>MPTVLVADDQLLVRAGLCALLRMAPGVEVVGEACDGEDALRQAAATTPDVVLMDIRMPGTDGIQATRRLLARPAPAPTRVIVLTTFDLDGYVYDALRAGASGFLLKETPPERLIAAIHTVAAGDMLFAPSVTRRLIEAYAPPGLPAGDLPPAWHAVTNREREVLLQVASGRTNGEIAERLVLSEATIKTHLNRVMGKLGLSSRAQAVVFAYESGLVVPGHTTAEHRDH</sequence>
<dbReference type="InterPro" id="IPR016032">
    <property type="entry name" value="Sig_transdc_resp-reg_C-effctor"/>
</dbReference>
<dbReference type="SUPFAM" id="SSF52172">
    <property type="entry name" value="CheY-like"/>
    <property type="match status" value="1"/>
</dbReference>
<keyword evidence="1 5" id="KW-0597">Phosphoprotein</keyword>
<dbReference type="InterPro" id="IPR001789">
    <property type="entry name" value="Sig_transdc_resp-reg_receiver"/>
</dbReference>
<dbReference type="PROSITE" id="PS00622">
    <property type="entry name" value="HTH_LUXR_1"/>
    <property type="match status" value="1"/>
</dbReference>
<proteinExistence type="predicted"/>
<feature type="domain" description="HTH luxR-type" evidence="6">
    <location>
        <begin position="149"/>
        <end position="214"/>
    </location>
</feature>
<dbReference type="PROSITE" id="PS50043">
    <property type="entry name" value="HTH_LUXR_2"/>
    <property type="match status" value="1"/>
</dbReference>